<evidence type="ECO:0000313" key="1">
    <source>
        <dbReference type="EMBL" id="MCL1551504.1"/>
    </source>
</evidence>
<dbReference type="Proteomes" id="UP001167357">
    <property type="component" value="Unassembled WGS sequence"/>
</dbReference>
<organism evidence="1 2">
    <name type="scientific">Xanthomonas nasturtii</name>
    <dbReference type="NCBI Taxonomy" id="1843581"/>
    <lineage>
        <taxon>Bacteria</taxon>
        <taxon>Pseudomonadati</taxon>
        <taxon>Pseudomonadota</taxon>
        <taxon>Gammaproteobacteria</taxon>
        <taxon>Lysobacterales</taxon>
        <taxon>Lysobacteraceae</taxon>
        <taxon>Xanthomonas</taxon>
    </lineage>
</organism>
<gene>
    <name evidence="1" type="ORF">M3O51_09285</name>
</gene>
<reference evidence="1" key="1">
    <citation type="submission" date="2022-04" db="EMBL/GenBank/DDBJ databases">
        <title>Genomic comparison of 19 strains of Xanthomonas nasturtii, a newly emerging watercress pathogen.</title>
        <authorList>
            <person name="Harrison J."/>
            <person name="Greer S."/>
            <person name="Hussain R."/>
            <person name="Lascelles D."/>
            <person name="Roberts M."/>
            <person name="Carter B."/>
            <person name="Bryning A."/>
            <person name="Carroll S."/>
            <person name="Aspin A."/>
            <person name="Cruz L."/>
            <person name="Cruz J."/>
            <person name="Grant M."/>
            <person name="Vicente J."/>
            <person name="Studholme D.J."/>
        </authorList>
    </citation>
    <scope>NUCLEOTIDE SEQUENCE</scope>
    <source>
        <strain evidence="1">10016B</strain>
    </source>
</reference>
<dbReference type="EMBL" id="JAMBED010000016">
    <property type="protein sequence ID" value="MCL1551504.1"/>
    <property type="molecule type" value="Genomic_DNA"/>
</dbReference>
<name>A0ABT0LRG1_9XANT</name>
<sequence>MDKKAVLQLGEDGLPLDDVSHYAATPEHLQTYDHAAQDLYRFKLPQLFDRADPHSYLIFDLVAQVKMLISARYLPPMRLNIKRISQAILQF</sequence>
<proteinExistence type="predicted"/>
<accession>A0ABT0LRG1</accession>
<dbReference type="RefSeq" id="WP_249047757.1">
    <property type="nucleotide sequence ID" value="NZ_JAMBDY010000105.1"/>
</dbReference>
<keyword evidence="2" id="KW-1185">Reference proteome</keyword>
<protein>
    <submittedName>
        <fullName evidence="1">Uncharacterized protein</fullName>
    </submittedName>
</protein>
<evidence type="ECO:0000313" key="2">
    <source>
        <dbReference type="Proteomes" id="UP001167357"/>
    </source>
</evidence>
<comment type="caution">
    <text evidence="1">The sequence shown here is derived from an EMBL/GenBank/DDBJ whole genome shotgun (WGS) entry which is preliminary data.</text>
</comment>